<comment type="caution">
    <text evidence="1">The sequence shown here is derived from an EMBL/GenBank/DDBJ whole genome shotgun (WGS) entry which is preliminary data.</text>
</comment>
<reference evidence="1 2" key="1">
    <citation type="submission" date="2021-12" db="EMBL/GenBank/DDBJ databases">
        <title>Genome sequence of Kibdelosporangium philippinense ATCC 49844.</title>
        <authorList>
            <person name="Fedorov E.A."/>
            <person name="Omeragic M."/>
            <person name="Shalygina K.F."/>
            <person name="Maclea K.S."/>
        </authorList>
    </citation>
    <scope>NUCLEOTIDE SEQUENCE [LARGE SCALE GENOMIC DNA]</scope>
    <source>
        <strain evidence="1 2">ATCC 49844</strain>
    </source>
</reference>
<proteinExistence type="predicted"/>
<evidence type="ECO:0000313" key="2">
    <source>
        <dbReference type="Proteomes" id="UP001521150"/>
    </source>
</evidence>
<organism evidence="1 2">
    <name type="scientific">Kibdelosporangium philippinense</name>
    <dbReference type="NCBI Taxonomy" id="211113"/>
    <lineage>
        <taxon>Bacteria</taxon>
        <taxon>Bacillati</taxon>
        <taxon>Actinomycetota</taxon>
        <taxon>Actinomycetes</taxon>
        <taxon>Pseudonocardiales</taxon>
        <taxon>Pseudonocardiaceae</taxon>
        <taxon>Kibdelosporangium</taxon>
    </lineage>
</organism>
<dbReference type="EMBL" id="JAJVCN010000003">
    <property type="protein sequence ID" value="MCE7008728.1"/>
    <property type="molecule type" value="Genomic_DNA"/>
</dbReference>
<accession>A0ABS8ZNF3</accession>
<evidence type="ECO:0000313" key="1">
    <source>
        <dbReference type="EMBL" id="MCE7008728.1"/>
    </source>
</evidence>
<protein>
    <submittedName>
        <fullName evidence="1">Uncharacterized protein</fullName>
    </submittedName>
</protein>
<keyword evidence="2" id="KW-1185">Reference proteome</keyword>
<name>A0ABS8ZNF3_9PSEU</name>
<sequence>MENGDGVEFEFFLAQKLGRTVEELRQMSNREFVWWSVYYGRKAQRDELARRR</sequence>
<gene>
    <name evidence="1" type="ORF">LWC34_38845</name>
</gene>
<dbReference type="Proteomes" id="UP001521150">
    <property type="component" value="Unassembled WGS sequence"/>
</dbReference>
<dbReference type="RefSeq" id="WP_233730199.1">
    <property type="nucleotide sequence ID" value="NZ_JAJVCN010000003.1"/>
</dbReference>